<dbReference type="HOGENOM" id="CLU_052397_2_1_1"/>
<evidence type="ECO:0000313" key="1">
    <source>
        <dbReference type="EMBL" id="KIM91278.1"/>
    </source>
</evidence>
<dbReference type="OrthoDB" id="3266199at2759"/>
<reference evidence="1 2" key="1">
    <citation type="submission" date="2014-04" db="EMBL/GenBank/DDBJ databases">
        <authorList>
            <consortium name="DOE Joint Genome Institute"/>
            <person name="Kuo A."/>
            <person name="Tarkka M."/>
            <person name="Buscot F."/>
            <person name="Kohler A."/>
            <person name="Nagy L.G."/>
            <person name="Floudas D."/>
            <person name="Copeland A."/>
            <person name="Barry K.W."/>
            <person name="Cichocki N."/>
            <person name="Veneault-Fourrey C."/>
            <person name="LaButti K."/>
            <person name="Lindquist E.A."/>
            <person name="Lipzen A."/>
            <person name="Lundell T."/>
            <person name="Morin E."/>
            <person name="Murat C."/>
            <person name="Sun H."/>
            <person name="Tunlid A."/>
            <person name="Henrissat B."/>
            <person name="Grigoriev I.V."/>
            <person name="Hibbett D.S."/>
            <person name="Martin F."/>
            <person name="Nordberg H.P."/>
            <person name="Cantor M.N."/>
            <person name="Hua S.X."/>
        </authorList>
    </citation>
    <scope>NUCLEOTIDE SEQUENCE [LARGE SCALE GENOMIC DNA]</scope>
    <source>
        <strain evidence="1 2">F 1598</strain>
    </source>
</reference>
<reference evidence="2" key="2">
    <citation type="submission" date="2015-01" db="EMBL/GenBank/DDBJ databases">
        <title>Evolutionary Origins and Diversification of the Mycorrhizal Mutualists.</title>
        <authorList>
            <consortium name="DOE Joint Genome Institute"/>
            <consortium name="Mycorrhizal Genomics Consortium"/>
            <person name="Kohler A."/>
            <person name="Kuo A."/>
            <person name="Nagy L.G."/>
            <person name="Floudas D."/>
            <person name="Copeland A."/>
            <person name="Barry K.W."/>
            <person name="Cichocki N."/>
            <person name="Veneault-Fourrey C."/>
            <person name="LaButti K."/>
            <person name="Lindquist E.A."/>
            <person name="Lipzen A."/>
            <person name="Lundell T."/>
            <person name="Morin E."/>
            <person name="Murat C."/>
            <person name="Riley R."/>
            <person name="Ohm R."/>
            <person name="Sun H."/>
            <person name="Tunlid A."/>
            <person name="Henrissat B."/>
            <person name="Grigoriev I.V."/>
            <person name="Hibbett D.S."/>
            <person name="Martin F."/>
        </authorList>
    </citation>
    <scope>NUCLEOTIDE SEQUENCE [LARGE SCALE GENOMIC DNA]</scope>
    <source>
        <strain evidence="2">F 1598</strain>
    </source>
</reference>
<name>A0A0C3BXK2_PILCF</name>
<dbReference type="Gene3D" id="3.30.710.10">
    <property type="entry name" value="Potassium Channel Kv1.1, Chain A"/>
    <property type="match status" value="1"/>
</dbReference>
<dbReference type="InParanoid" id="A0A0C3BXK2"/>
<dbReference type="AlphaFoldDB" id="A0A0C3BXK2"/>
<proteinExistence type="predicted"/>
<organism evidence="1 2">
    <name type="scientific">Piloderma croceum (strain F 1598)</name>
    <dbReference type="NCBI Taxonomy" id="765440"/>
    <lineage>
        <taxon>Eukaryota</taxon>
        <taxon>Fungi</taxon>
        <taxon>Dikarya</taxon>
        <taxon>Basidiomycota</taxon>
        <taxon>Agaricomycotina</taxon>
        <taxon>Agaricomycetes</taxon>
        <taxon>Agaricomycetidae</taxon>
        <taxon>Atheliales</taxon>
        <taxon>Atheliaceae</taxon>
        <taxon>Piloderma</taxon>
    </lineage>
</organism>
<sequence>MAPKNKNSSEATLNRTHAFPVMMDPATRRTYDVAFTEKDANIVLQSSDGIFFRMSSFTLRTTSGFFRAMMTLPPLGDISSAVHRDDEITLEEESVVVGRLLRMISGFETPKWKSFDEVEDLLAAAYKYEMPGPLAAARTAFMWPFAAEQPLRLYAVAARYGWEEEAKLASKHSLTFSIHDKKHDSVLERVPSAWLLRLFRLHRERREAFEQKIIKNNIAFNIICENGFDLPKALPKADMEPWLNLARLMLWEIDRCPAGGVLFNGGWMEWPEAGKCLQKTEYSCCRRKHNFGQEVDIMVRTTLQALPSTI</sequence>
<dbReference type="EMBL" id="KN832971">
    <property type="protein sequence ID" value="KIM91278.1"/>
    <property type="molecule type" value="Genomic_DNA"/>
</dbReference>
<keyword evidence="2" id="KW-1185">Reference proteome</keyword>
<gene>
    <name evidence="1" type="ORF">PILCRDRAFT_810530</name>
</gene>
<evidence type="ECO:0000313" key="2">
    <source>
        <dbReference type="Proteomes" id="UP000054166"/>
    </source>
</evidence>
<dbReference type="Proteomes" id="UP000054166">
    <property type="component" value="Unassembled WGS sequence"/>
</dbReference>
<dbReference type="InterPro" id="IPR011333">
    <property type="entry name" value="SKP1/BTB/POZ_sf"/>
</dbReference>
<protein>
    <submittedName>
        <fullName evidence="1">Uncharacterized protein</fullName>
    </submittedName>
</protein>
<accession>A0A0C3BXK2</accession>